<feature type="chain" id="PRO_5046741153" evidence="6">
    <location>
        <begin position="24"/>
        <end position="646"/>
    </location>
</feature>
<dbReference type="Pfam" id="PF14322">
    <property type="entry name" value="SusD-like_3"/>
    <property type="match status" value="1"/>
</dbReference>
<protein>
    <submittedName>
        <fullName evidence="9">RagB/SusD family nutrient uptake outer membrane protein</fullName>
    </submittedName>
</protein>
<dbReference type="Proteomes" id="UP001165444">
    <property type="component" value="Unassembled WGS sequence"/>
</dbReference>
<accession>A0ABT0BZE6</accession>
<feature type="signal peptide" evidence="6">
    <location>
        <begin position="1"/>
        <end position="23"/>
    </location>
</feature>
<comment type="caution">
    <text evidence="9">The sequence shown here is derived from an EMBL/GenBank/DDBJ whole genome shotgun (WGS) entry which is preliminary data.</text>
</comment>
<feature type="domain" description="RagB/SusD" evidence="7">
    <location>
        <begin position="299"/>
        <end position="644"/>
    </location>
</feature>
<evidence type="ECO:0000313" key="10">
    <source>
        <dbReference type="Proteomes" id="UP001165444"/>
    </source>
</evidence>
<reference evidence="9 10" key="1">
    <citation type="submission" date="2022-03" db="EMBL/GenBank/DDBJ databases">
        <title>Parabacteroides sp. nov. isolated from swine feces.</title>
        <authorList>
            <person name="Bak J.E."/>
        </authorList>
    </citation>
    <scope>NUCLEOTIDE SEQUENCE [LARGE SCALE GENOMIC DNA]</scope>
    <source>
        <strain evidence="9 10">AGMB00274</strain>
    </source>
</reference>
<dbReference type="EMBL" id="JAKZMM010000009">
    <property type="protein sequence ID" value="MCJ2380035.1"/>
    <property type="molecule type" value="Genomic_DNA"/>
</dbReference>
<dbReference type="InterPro" id="IPR012944">
    <property type="entry name" value="SusD_RagB_dom"/>
</dbReference>
<feature type="domain" description="SusD-like N-terminal" evidence="8">
    <location>
        <begin position="27"/>
        <end position="228"/>
    </location>
</feature>
<dbReference type="InterPro" id="IPR011990">
    <property type="entry name" value="TPR-like_helical_dom_sf"/>
</dbReference>
<comment type="subcellular location">
    <subcellularLocation>
        <location evidence="1">Cell outer membrane</location>
    </subcellularLocation>
</comment>
<organism evidence="9 10">
    <name type="scientific">Parabacteroides faecalis</name>
    <dbReference type="NCBI Taxonomy" id="2924040"/>
    <lineage>
        <taxon>Bacteria</taxon>
        <taxon>Pseudomonadati</taxon>
        <taxon>Bacteroidota</taxon>
        <taxon>Bacteroidia</taxon>
        <taxon>Bacteroidales</taxon>
        <taxon>Tannerellaceae</taxon>
        <taxon>Parabacteroides</taxon>
    </lineage>
</organism>
<comment type="similarity">
    <text evidence="2">Belongs to the SusD family.</text>
</comment>
<dbReference type="InterPro" id="IPR033985">
    <property type="entry name" value="SusD-like_N"/>
</dbReference>
<dbReference type="CDD" id="cd08977">
    <property type="entry name" value="SusD"/>
    <property type="match status" value="1"/>
</dbReference>
<evidence type="ECO:0000256" key="5">
    <source>
        <dbReference type="ARBA" id="ARBA00023237"/>
    </source>
</evidence>
<keyword evidence="5" id="KW-0998">Cell outer membrane</keyword>
<sequence>MRKLVKKIYSTLSLGFIMSVAMTSCSDFMDLTPEDQYDEATVWSDAGLVQAVVNDVYAYIKHGADEVSTTALTDDAYFTHNYGVKAINESAISGSDLQWYDDDNCPFKWTNSYKGIYRANLILQNIDNVPEKVGYDLNMLKGETYFLRAYMYSELVRGFGGVPIVDKVYTIEDASTLSLPRSSVKECLEFILSDLDQAIALLPETVSSADLGRATKGAAIALKARMCLHLASPLYADRTVNTLACNQYDGDRNALYESALNYAKEVINSGVYSLIDCNAGTVKEIADKFHEIATTNNAELIFAKQFVNKSQNADNNVRNRAALCHGPNGYHNWAGVTPSNDLVMSFEMEDGSLNTTLLNPGETATVNPYLNREPRFYATIGYDGAEWGRPRPSDSQVFDPTPLGTLQMGFYELSSGGSPVEAQVAFDAAGNPIKSIAFTGVNGVDTRRSAVEDWNGSFTGYLEKKLIDTSFEASESMFQTCPYPFIRLAEMYLVAAEACIELNRLDEAVHYLDALRARIGRPDTKATLTVRNQAFNQANLREFLRLERRSELAYEDSRYYDIRRWMIAPQVMSKPLTGIAVVARLKPGKTASAPYVQDAETWDYQYFVTDLTYRESRKWTDKLYFAPIKRDEINRNTAIIQNPGME</sequence>
<evidence type="ECO:0000256" key="1">
    <source>
        <dbReference type="ARBA" id="ARBA00004442"/>
    </source>
</evidence>
<dbReference type="PROSITE" id="PS51257">
    <property type="entry name" value="PROKAR_LIPOPROTEIN"/>
    <property type="match status" value="1"/>
</dbReference>
<name>A0ABT0BZE6_9BACT</name>
<keyword evidence="10" id="KW-1185">Reference proteome</keyword>
<gene>
    <name evidence="9" type="ORF">MUN53_05315</name>
</gene>
<proteinExistence type="inferred from homology"/>
<evidence type="ECO:0000259" key="8">
    <source>
        <dbReference type="Pfam" id="PF14322"/>
    </source>
</evidence>
<keyword evidence="3 6" id="KW-0732">Signal</keyword>
<evidence type="ECO:0000259" key="7">
    <source>
        <dbReference type="Pfam" id="PF07980"/>
    </source>
</evidence>
<evidence type="ECO:0000256" key="6">
    <source>
        <dbReference type="SAM" id="SignalP"/>
    </source>
</evidence>
<keyword evidence="4" id="KW-0472">Membrane</keyword>
<evidence type="ECO:0000256" key="3">
    <source>
        <dbReference type="ARBA" id="ARBA00022729"/>
    </source>
</evidence>
<dbReference type="SUPFAM" id="SSF48452">
    <property type="entry name" value="TPR-like"/>
    <property type="match status" value="1"/>
</dbReference>
<evidence type="ECO:0000256" key="4">
    <source>
        <dbReference type="ARBA" id="ARBA00023136"/>
    </source>
</evidence>
<dbReference type="RefSeq" id="WP_243323730.1">
    <property type="nucleotide sequence ID" value="NZ_JAKZMM010000009.1"/>
</dbReference>
<evidence type="ECO:0000256" key="2">
    <source>
        <dbReference type="ARBA" id="ARBA00006275"/>
    </source>
</evidence>
<dbReference type="Pfam" id="PF07980">
    <property type="entry name" value="SusD_RagB"/>
    <property type="match status" value="1"/>
</dbReference>
<evidence type="ECO:0000313" key="9">
    <source>
        <dbReference type="EMBL" id="MCJ2380035.1"/>
    </source>
</evidence>
<dbReference type="Gene3D" id="1.25.40.390">
    <property type="match status" value="1"/>
</dbReference>